<protein>
    <submittedName>
        <fullName evidence="5">Acetylxylan esterase</fullName>
    </submittedName>
</protein>
<dbReference type="InterPro" id="IPR029058">
    <property type="entry name" value="AB_hydrolase_fold"/>
</dbReference>
<evidence type="ECO:0000256" key="2">
    <source>
        <dbReference type="ARBA" id="ARBA00022729"/>
    </source>
</evidence>
<dbReference type="Gene3D" id="3.40.50.1820">
    <property type="entry name" value="alpha/beta hydrolase"/>
    <property type="match status" value="1"/>
</dbReference>
<reference evidence="5 6" key="1">
    <citation type="journal article" date="2007" name="Int. J. Syst. Evol. Microbiol.">
        <title>Paenibacillus ginsengarvi sp. nov., isolated from soil from ginseng cultivation.</title>
        <authorList>
            <person name="Yoon M.H."/>
            <person name="Ten L.N."/>
            <person name="Im W.T."/>
        </authorList>
    </citation>
    <scope>NUCLEOTIDE SEQUENCE [LARGE SCALE GENOMIC DNA]</scope>
    <source>
        <strain evidence="5 6">KCTC 13059</strain>
    </source>
</reference>
<accession>A0A3B0BGV3</accession>
<dbReference type="Pfam" id="PF22244">
    <property type="entry name" value="GCE_fung"/>
    <property type="match status" value="1"/>
</dbReference>
<organism evidence="5 6">
    <name type="scientific">Paenibacillus ginsengarvi</name>
    <dbReference type="NCBI Taxonomy" id="400777"/>
    <lineage>
        <taxon>Bacteria</taxon>
        <taxon>Bacillati</taxon>
        <taxon>Bacillota</taxon>
        <taxon>Bacilli</taxon>
        <taxon>Bacillales</taxon>
        <taxon>Paenibacillaceae</taxon>
        <taxon>Paenibacillus</taxon>
    </lineage>
</organism>
<evidence type="ECO:0000256" key="3">
    <source>
        <dbReference type="ARBA" id="ARBA00022801"/>
    </source>
</evidence>
<keyword evidence="3" id="KW-0378">Hydrolase</keyword>
<evidence type="ECO:0000313" key="5">
    <source>
        <dbReference type="EMBL" id="RKN71892.1"/>
    </source>
</evidence>
<comment type="caution">
    <text evidence="5">The sequence shown here is derived from an EMBL/GenBank/DDBJ whole genome shotgun (WGS) entry which is preliminary data.</text>
</comment>
<name>A0A3B0BGV3_9BACL</name>
<evidence type="ECO:0000256" key="1">
    <source>
        <dbReference type="ARBA" id="ARBA00022487"/>
    </source>
</evidence>
<dbReference type="GO" id="GO:0052689">
    <property type="term" value="F:carboxylic ester hydrolase activity"/>
    <property type="evidence" value="ECO:0007669"/>
    <property type="project" value="UniProtKB-KW"/>
</dbReference>
<keyword evidence="2" id="KW-0732">Signal</keyword>
<proteinExistence type="predicted"/>
<keyword evidence="6" id="KW-1185">Reference proteome</keyword>
<dbReference type="SUPFAM" id="SSF53474">
    <property type="entry name" value="alpha/beta-Hydrolases"/>
    <property type="match status" value="1"/>
</dbReference>
<gene>
    <name evidence="5" type="ORF">D7M11_29125</name>
</gene>
<dbReference type="InterPro" id="IPR054579">
    <property type="entry name" value="GCE-like_dom"/>
</dbReference>
<keyword evidence="1" id="KW-0719">Serine esterase</keyword>
<dbReference type="Proteomes" id="UP000282311">
    <property type="component" value="Unassembled WGS sequence"/>
</dbReference>
<dbReference type="AlphaFoldDB" id="A0A3B0BGV3"/>
<feature type="domain" description="4-O-methyl-glucuronoyl methylesterase-like" evidence="4">
    <location>
        <begin position="88"/>
        <end position="273"/>
    </location>
</feature>
<sequence length="322" mass="36011">MLCEEEYGFFPLQAVDLSFEVVEESNSFCAGKVALKKVMATAKFEHGNFSFPFYAAIPQKAGKHPFFVLANFRDHVPDQYLPSEEVGDHGFGVLSFCYKDVSSDNNDWSNGLAGTIYNNHERCKANCGKIAMWAWAASRVLDYAYTQSNLDVSNAAVIGHSRLGKTALLAGALDERFTCVISNNSGCSGAAISRNKNGETIENIYNKFPYWFCDNYEKYKNNEGKLPFDQHFLLAAIAPRKVYVASAVQDLWADPESEYLSCVAASEVYEKLGLPGFVHPDRLPQAGDVFHAGHIGYHLRSGGHYLSREDWLHFIHYLQQKA</sequence>
<evidence type="ECO:0000259" key="4">
    <source>
        <dbReference type="Pfam" id="PF22244"/>
    </source>
</evidence>
<evidence type="ECO:0000313" key="6">
    <source>
        <dbReference type="Proteomes" id="UP000282311"/>
    </source>
</evidence>
<dbReference type="EMBL" id="RBAH01000028">
    <property type="protein sequence ID" value="RKN71892.1"/>
    <property type="molecule type" value="Genomic_DNA"/>
</dbReference>